<name>A0A2V2LB06_9RHOB</name>
<evidence type="ECO:0000259" key="6">
    <source>
        <dbReference type="PROSITE" id="PS51078"/>
    </source>
</evidence>
<dbReference type="EMBL" id="QGKU01000036">
    <property type="protein sequence ID" value="PWR02445.1"/>
    <property type="molecule type" value="Genomic_DNA"/>
</dbReference>
<dbReference type="InterPro" id="IPR014757">
    <property type="entry name" value="Tscrpt_reg_IclR_C"/>
</dbReference>
<dbReference type="InterPro" id="IPR036390">
    <property type="entry name" value="WH_DNA-bd_sf"/>
</dbReference>
<reference evidence="7 8" key="1">
    <citation type="submission" date="2018-05" db="EMBL/GenBank/DDBJ databases">
        <title>Rhodobacteraceae gen. nov., sp. nov. isolated from sea water.</title>
        <authorList>
            <person name="Ren Y."/>
        </authorList>
    </citation>
    <scope>NUCLEOTIDE SEQUENCE [LARGE SCALE GENOMIC DNA]</scope>
    <source>
        <strain evidence="7 8">TG-679</strain>
    </source>
</reference>
<evidence type="ECO:0000313" key="8">
    <source>
        <dbReference type="Proteomes" id="UP000245680"/>
    </source>
</evidence>
<evidence type="ECO:0000313" key="7">
    <source>
        <dbReference type="EMBL" id="PWR02445.1"/>
    </source>
</evidence>
<proteinExistence type="predicted"/>
<keyword evidence="8" id="KW-1185">Reference proteome</keyword>
<dbReference type="InterPro" id="IPR005471">
    <property type="entry name" value="Tscrpt_reg_IclR_N"/>
</dbReference>
<comment type="caution">
    <text evidence="7">The sequence shown here is derived from an EMBL/GenBank/DDBJ whole genome shotgun (WGS) entry which is preliminary data.</text>
</comment>
<protein>
    <submittedName>
        <fullName evidence="7">IclR family transcriptional regulator</fullName>
    </submittedName>
</protein>
<organism evidence="7 8">
    <name type="scientific">Meridianimarinicoccus roseus</name>
    <dbReference type="NCBI Taxonomy" id="2072018"/>
    <lineage>
        <taxon>Bacteria</taxon>
        <taxon>Pseudomonadati</taxon>
        <taxon>Pseudomonadota</taxon>
        <taxon>Alphaproteobacteria</taxon>
        <taxon>Rhodobacterales</taxon>
        <taxon>Paracoccaceae</taxon>
        <taxon>Meridianimarinicoccus</taxon>
    </lineage>
</organism>
<keyword evidence="3" id="KW-0804">Transcription</keyword>
<evidence type="ECO:0000256" key="1">
    <source>
        <dbReference type="ARBA" id="ARBA00023015"/>
    </source>
</evidence>
<dbReference type="GO" id="GO:0045892">
    <property type="term" value="P:negative regulation of DNA-templated transcription"/>
    <property type="evidence" value="ECO:0007669"/>
    <property type="project" value="TreeGrafter"/>
</dbReference>
<dbReference type="PANTHER" id="PTHR30136">
    <property type="entry name" value="HELIX-TURN-HELIX TRANSCRIPTIONAL REGULATOR, ICLR FAMILY"/>
    <property type="match status" value="1"/>
</dbReference>
<dbReference type="SUPFAM" id="SSF55781">
    <property type="entry name" value="GAF domain-like"/>
    <property type="match status" value="1"/>
</dbReference>
<dbReference type="Pfam" id="PF01614">
    <property type="entry name" value="IclR_C"/>
    <property type="match status" value="1"/>
</dbReference>
<dbReference type="AlphaFoldDB" id="A0A2V2LB06"/>
<feature type="domain" description="HTH iclR-type" evidence="5">
    <location>
        <begin position="28"/>
        <end position="89"/>
    </location>
</feature>
<dbReference type="SMART" id="SM00346">
    <property type="entry name" value="HTH_ICLR"/>
    <property type="match status" value="1"/>
</dbReference>
<dbReference type="PANTHER" id="PTHR30136:SF24">
    <property type="entry name" value="HTH-TYPE TRANSCRIPTIONAL REPRESSOR ALLR"/>
    <property type="match status" value="1"/>
</dbReference>
<dbReference type="Gene3D" id="1.10.10.10">
    <property type="entry name" value="Winged helix-like DNA-binding domain superfamily/Winged helix DNA-binding domain"/>
    <property type="match status" value="1"/>
</dbReference>
<dbReference type="InterPro" id="IPR036388">
    <property type="entry name" value="WH-like_DNA-bd_sf"/>
</dbReference>
<accession>A0A2V2LB06</accession>
<keyword evidence="1" id="KW-0805">Transcription regulation</keyword>
<dbReference type="GO" id="GO:0003700">
    <property type="term" value="F:DNA-binding transcription factor activity"/>
    <property type="evidence" value="ECO:0007669"/>
    <property type="project" value="TreeGrafter"/>
</dbReference>
<feature type="compositionally biased region" description="Basic and acidic residues" evidence="4">
    <location>
        <begin position="7"/>
        <end position="23"/>
    </location>
</feature>
<dbReference type="SUPFAM" id="SSF46785">
    <property type="entry name" value="Winged helix' DNA-binding domain"/>
    <property type="match status" value="1"/>
</dbReference>
<dbReference type="Pfam" id="PF09339">
    <property type="entry name" value="HTH_IclR"/>
    <property type="match status" value="1"/>
</dbReference>
<keyword evidence="2" id="KW-0238">DNA-binding</keyword>
<feature type="region of interest" description="Disordered" evidence="4">
    <location>
        <begin position="1"/>
        <end position="25"/>
    </location>
</feature>
<gene>
    <name evidence="7" type="ORF">DKT77_11600</name>
</gene>
<dbReference type="InterPro" id="IPR029016">
    <property type="entry name" value="GAF-like_dom_sf"/>
</dbReference>
<evidence type="ECO:0000256" key="4">
    <source>
        <dbReference type="SAM" id="MobiDB-lite"/>
    </source>
</evidence>
<dbReference type="GO" id="GO:0003677">
    <property type="term" value="F:DNA binding"/>
    <property type="evidence" value="ECO:0007669"/>
    <property type="project" value="UniProtKB-KW"/>
</dbReference>
<dbReference type="RefSeq" id="WP_109811877.1">
    <property type="nucleotide sequence ID" value="NZ_QGKU01000036.1"/>
</dbReference>
<dbReference type="Proteomes" id="UP000245680">
    <property type="component" value="Unassembled WGS sequence"/>
</dbReference>
<evidence type="ECO:0000259" key="5">
    <source>
        <dbReference type="PROSITE" id="PS51077"/>
    </source>
</evidence>
<dbReference type="PROSITE" id="PS51077">
    <property type="entry name" value="HTH_ICLR"/>
    <property type="match status" value="1"/>
</dbReference>
<sequence>MKQHPTTPDRRARGRPRDWDDKTSQNTIKSLDRAIDVLERLGAAGGSTLSALAGDLGQSPATVYRVLVTLETRRLVEFDPEGQIWQIGAGAFLIGARFLRRTALVDRARPILRALMEQTGETANLGVETEGQVLFVSQVETHASIRAFFPPGTLSPMHASGIGKALLAQMPPGRLARVLDAHPPERFTAQTLTDRAALEADLVATRARGFSIDAEERNEGMCCVAAPVFDLHGDPVAGLSVSGPTTRVRAADMDRLGGEVRRAAATLSGALGGAPVDGSSFVSTVSASPVSSSSG</sequence>
<dbReference type="NCBIfam" id="NF045644">
    <property type="entry name" value="TransRegBhcR"/>
    <property type="match status" value="1"/>
</dbReference>
<feature type="domain" description="IclR-ED" evidence="6">
    <location>
        <begin position="90"/>
        <end position="273"/>
    </location>
</feature>
<dbReference type="PROSITE" id="PS51078">
    <property type="entry name" value="ICLR_ED"/>
    <property type="match status" value="1"/>
</dbReference>
<evidence type="ECO:0000256" key="3">
    <source>
        <dbReference type="ARBA" id="ARBA00023163"/>
    </source>
</evidence>
<dbReference type="InterPro" id="IPR050707">
    <property type="entry name" value="HTH_MetabolicPath_Reg"/>
</dbReference>
<dbReference type="InterPro" id="IPR054844">
    <property type="entry name" value="TransRegBhcR"/>
</dbReference>
<dbReference type="OrthoDB" id="9807558at2"/>
<evidence type="ECO:0000256" key="2">
    <source>
        <dbReference type="ARBA" id="ARBA00023125"/>
    </source>
</evidence>
<dbReference type="Gene3D" id="3.30.450.40">
    <property type="match status" value="1"/>
</dbReference>